<dbReference type="CDD" id="cd05244">
    <property type="entry name" value="BVR-B_like_SDR_a"/>
    <property type="match status" value="1"/>
</dbReference>
<comment type="caution">
    <text evidence="2">The sequence shown here is derived from an EMBL/GenBank/DDBJ whole genome shotgun (WGS) entry which is preliminary data.</text>
</comment>
<dbReference type="GO" id="GO:0042602">
    <property type="term" value="F:riboflavin reductase (NADPH) activity"/>
    <property type="evidence" value="ECO:0007669"/>
    <property type="project" value="TreeGrafter"/>
</dbReference>
<dbReference type="OrthoDB" id="9785372at2"/>
<feature type="domain" description="NAD(P)-binding" evidence="1">
    <location>
        <begin position="7"/>
        <end position="196"/>
    </location>
</feature>
<dbReference type="Gene3D" id="3.40.50.720">
    <property type="entry name" value="NAD(P)-binding Rossmann-like Domain"/>
    <property type="match status" value="1"/>
</dbReference>
<sequence>MKIVVFGASGRTGQEVVRQALEQGHTVTAFVRSPRKLNAGQYQGGALRIMKGDARDIEAVSMAIEGQDAVLSCLGASGLRGGAALSDMARNLIAGMKRHGVERIGYVASAGIDNELPGAAGFIVQLLLRRVLAEHRRAAVALADSGLQWTIARPLQLTNGRRRGLYLEARLGVPKGKGRISRADVAHFLIRVLKDPTYVNKSVALTY</sequence>
<dbReference type="InterPro" id="IPR016040">
    <property type="entry name" value="NAD(P)-bd_dom"/>
</dbReference>
<reference evidence="2 3" key="1">
    <citation type="submission" date="2018-06" db="EMBL/GenBank/DDBJ databases">
        <title>Paenibacillus montanisoli sp. nov., isolated from mountain area soil.</title>
        <authorList>
            <person name="Wu M."/>
        </authorList>
    </citation>
    <scope>NUCLEOTIDE SEQUENCE [LARGE SCALE GENOMIC DNA]</scope>
    <source>
        <strain evidence="2 3">RA17</strain>
    </source>
</reference>
<gene>
    <name evidence="2" type="ORF">DL346_20490</name>
</gene>
<organism evidence="2 3">
    <name type="scientific">Paenibacillus montanisoli</name>
    <dbReference type="NCBI Taxonomy" id="2081970"/>
    <lineage>
        <taxon>Bacteria</taxon>
        <taxon>Bacillati</taxon>
        <taxon>Bacillota</taxon>
        <taxon>Bacilli</taxon>
        <taxon>Bacillales</taxon>
        <taxon>Paenibacillaceae</taxon>
        <taxon>Paenibacillus</taxon>
    </lineage>
</organism>
<dbReference type="PANTHER" id="PTHR43355">
    <property type="entry name" value="FLAVIN REDUCTASE (NADPH)"/>
    <property type="match status" value="1"/>
</dbReference>
<dbReference type="PANTHER" id="PTHR43355:SF2">
    <property type="entry name" value="FLAVIN REDUCTASE (NADPH)"/>
    <property type="match status" value="1"/>
</dbReference>
<dbReference type="SUPFAM" id="SSF51735">
    <property type="entry name" value="NAD(P)-binding Rossmann-fold domains"/>
    <property type="match status" value="1"/>
</dbReference>
<protein>
    <submittedName>
        <fullName evidence="2">NAD(P)-dependent oxidoreductase</fullName>
    </submittedName>
</protein>
<evidence type="ECO:0000313" key="3">
    <source>
        <dbReference type="Proteomes" id="UP000249260"/>
    </source>
</evidence>
<dbReference type="InterPro" id="IPR051606">
    <property type="entry name" value="Polyketide_Oxido-like"/>
</dbReference>
<dbReference type="InterPro" id="IPR036291">
    <property type="entry name" value="NAD(P)-bd_dom_sf"/>
</dbReference>
<dbReference type="Pfam" id="PF13460">
    <property type="entry name" value="NAD_binding_10"/>
    <property type="match status" value="1"/>
</dbReference>
<dbReference type="AlphaFoldDB" id="A0A328TY28"/>
<accession>A0A328TY28</accession>
<evidence type="ECO:0000313" key="2">
    <source>
        <dbReference type="EMBL" id="RAP74453.1"/>
    </source>
</evidence>
<dbReference type="RefSeq" id="WP_112884242.1">
    <property type="nucleotide sequence ID" value="NZ_QLUW01000004.1"/>
</dbReference>
<proteinExistence type="predicted"/>
<dbReference type="EMBL" id="QLUW01000004">
    <property type="protein sequence ID" value="RAP74453.1"/>
    <property type="molecule type" value="Genomic_DNA"/>
</dbReference>
<dbReference type="Proteomes" id="UP000249260">
    <property type="component" value="Unassembled WGS sequence"/>
</dbReference>
<keyword evidence="3" id="KW-1185">Reference proteome</keyword>
<evidence type="ECO:0000259" key="1">
    <source>
        <dbReference type="Pfam" id="PF13460"/>
    </source>
</evidence>
<name>A0A328TY28_9BACL</name>
<dbReference type="GO" id="GO:0004074">
    <property type="term" value="F:biliverdin reductase [NAD(P)H] activity"/>
    <property type="evidence" value="ECO:0007669"/>
    <property type="project" value="TreeGrafter"/>
</dbReference>